<sequence>MKHDIAYSHSKDINSRHRADKVLAEKAYQLFKASDSSIGEKNSALGVSGIMQVKTKLGMDMRKSSPNRLKLNFGWVSAENYVPDRSVVGG</sequence>
<dbReference type="EMBL" id="JANEYF010004812">
    <property type="protein sequence ID" value="KAJ8930021.1"/>
    <property type="molecule type" value="Genomic_DNA"/>
</dbReference>
<proteinExistence type="predicted"/>
<protein>
    <submittedName>
        <fullName evidence="1">Uncharacterized protein</fullName>
    </submittedName>
</protein>
<gene>
    <name evidence="1" type="ORF">NQ314_017239</name>
</gene>
<evidence type="ECO:0000313" key="1">
    <source>
        <dbReference type="EMBL" id="KAJ8930021.1"/>
    </source>
</evidence>
<reference evidence="1" key="1">
    <citation type="journal article" date="2023" name="Insect Mol. Biol.">
        <title>Genome sequencing provides insights into the evolution of gene families encoding plant cell wall-degrading enzymes in longhorned beetles.</title>
        <authorList>
            <person name="Shin N.R."/>
            <person name="Okamura Y."/>
            <person name="Kirsch R."/>
            <person name="Pauchet Y."/>
        </authorList>
    </citation>
    <scope>NUCLEOTIDE SEQUENCE</scope>
    <source>
        <strain evidence="1">RBIC_L_NR</strain>
    </source>
</reference>
<dbReference type="AlphaFoldDB" id="A0AAV8WUX4"/>
<accession>A0AAV8WUX4</accession>
<keyword evidence="2" id="KW-1185">Reference proteome</keyword>
<organism evidence="1 2">
    <name type="scientific">Rhamnusium bicolor</name>
    <dbReference type="NCBI Taxonomy" id="1586634"/>
    <lineage>
        <taxon>Eukaryota</taxon>
        <taxon>Metazoa</taxon>
        <taxon>Ecdysozoa</taxon>
        <taxon>Arthropoda</taxon>
        <taxon>Hexapoda</taxon>
        <taxon>Insecta</taxon>
        <taxon>Pterygota</taxon>
        <taxon>Neoptera</taxon>
        <taxon>Endopterygota</taxon>
        <taxon>Coleoptera</taxon>
        <taxon>Polyphaga</taxon>
        <taxon>Cucujiformia</taxon>
        <taxon>Chrysomeloidea</taxon>
        <taxon>Cerambycidae</taxon>
        <taxon>Lepturinae</taxon>
        <taxon>Rhagiini</taxon>
        <taxon>Rhamnusium</taxon>
    </lineage>
</organism>
<comment type="caution">
    <text evidence="1">The sequence shown here is derived from an EMBL/GenBank/DDBJ whole genome shotgun (WGS) entry which is preliminary data.</text>
</comment>
<name>A0AAV8WUX4_9CUCU</name>
<evidence type="ECO:0000313" key="2">
    <source>
        <dbReference type="Proteomes" id="UP001162156"/>
    </source>
</evidence>
<dbReference type="Proteomes" id="UP001162156">
    <property type="component" value="Unassembled WGS sequence"/>
</dbReference>